<reference evidence="2" key="1">
    <citation type="submission" date="2023-02" db="EMBL/GenBank/DDBJ databases">
        <title>Genome of toxic invasive species Heracleum sosnowskyi carries increased number of genes despite the absence of recent whole-genome duplications.</title>
        <authorList>
            <person name="Schelkunov M."/>
            <person name="Shtratnikova V."/>
            <person name="Makarenko M."/>
            <person name="Klepikova A."/>
            <person name="Omelchenko D."/>
            <person name="Novikova G."/>
            <person name="Obukhova E."/>
            <person name="Bogdanov V."/>
            <person name="Penin A."/>
            <person name="Logacheva M."/>
        </authorList>
    </citation>
    <scope>NUCLEOTIDE SEQUENCE</scope>
    <source>
        <strain evidence="2">Hsosn_3</strain>
        <tissue evidence="2">Leaf</tissue>
    </source>
</reference>
<dbReference type="EMBL" id="JAUIZM010000003">
    <property type="protein sequence ID" value="KAK1393752.1"/>
    <property type="molecule type" value="Genomic_DNA"/>
</dbReference>
<gene>
    <name evidence="2" type="ORF">POM88_012808</name>
</gene>
<evidence type="ECO:0000256" key="1">
    <source>
        <dbReference type="SAM" id="MobiDB-lite"/>
    </source>
</evidence>
<feature type="compositionally biased region" description="Basic and acidic residues" evidence="1">
    <location>
        <begin position="1"/>
        <end position="29"/>
    </location>
</feature>
<accession>A0AAD8N2T8</accession>
<evidence type="ECO:0000313" key="2">
    <source>
        <dbReference type="EMBL" id="KAK1393752.1"/>
    </source>
</evidence>
<name>A0AAD8N2T8_9APIA</name>
<feature type="region of interest" description="Disordered" evidence="1">
    <location>
        <begin position="1"/>
        <end position="32"/>
    </location>
</feature>
<protein>
    <recommendedName>
        <fullName evidence="4">DUF4283 domain-containing protein</fullName>
    </recommendedName>
</protein>
<comment type="caution">
    <text evidence="2">The sequence shown here is derived from an EMBL/GenBank/DDBJ whole genome shotgun (WGS) entry which is preliminary data.</text>
</comment>
<sequence>MKRDMRSKANEVLNNKKEEDIMKKQEEKPKHRHNTLWVEDKKIEEAIKSFIGITITNQWPDVLQEKITLSGLQGILIRGITFKRFIISFPSKDDMVNTDKNLLKEWFTEVRKWNHNDLIQPRLAWIQCEGLPISVRIEGNLNMMLGEWGNWFYRPTLL</sequence>
<keyword evidence="3" id="KW-1185">Reference proteome</keyword>
<proteinExistence type="predicted"/>
<organism evidence="2 3">
    <name type="scientific">Heracleum sosnowskyi</name>
    <dbReference type="NCBI Taxonomy" id="360622"/>
    <lineage>
        <taxon>Eukaryota</taxon>
        <taxon>Viridiplantae</taxon>
        <taxon>Streptophyta</taxon>
        <taxon>Embryophyta</taxon>
        <taxon>Tracheophyta</taxon>
        <taxon>Spermatophyta</taxon>
        <taxon>Magnoliopsida</taxon>
        <taxon>eudicotyledons</taxon>
        <taxon>Gunneridae</taxon>
        <taxon>Pentapetalae</taxon>
        <taxon>asterids</taxon>
        <taxon>campanulids</taxon>
        <taxon>Apiales</taxon>
        <taxon>Apiaceae</taxon>
        <taxon>Apioideae</taxon>
        <taxon>apioid superclade</taxon>
        <taxon>Tordylieae</taxon>
        <taxon>Tordyliinae</taxon>
        <taxon>Heracleum</taxon>
    </lineage>
</organism>
<evidence type="ECO:0008006" key="4">
    <source>
        <dbReference type="Google" id="ProtNLM"/>
    </source>
</evidence>
<evidence type="ECO:0000313" key="3">
    <source>
        <dbReference type="Proteomes" id="UP001237642"/>
    </source>
</evidence>
<reference evidence="2" key="2">
    <citation type="submission" date="2023-05" db="EMBL/GenBank/DDBJ databases">
        <authorList>
            <person name="Schelkunov M.I."/>
        </authorList>
    </citation>
    <scope>NUCLEOTIDE SEQUENCE</scope>
    <source>
        <strain evidence="2">Hsosn_3</strain>
        <tissue evidence="2">Leaf</tissue>
    </source>
</reference>
<dbReference type="Proteomes" id="UP001237642">
    <property type="component" value="Unassembled WGS sequence"/>
</dbReference>
<dbReference type="AlphaFoldDB" id="A0AAD8N2T8"/>